<keyword evidence="2" id="KW-1185">Reference proteome</keyword>
<accession>S2DPV3</accession>
<organism evidence="1 2">
    <name type="scientific">Indibacter alkaliphilus (strain CCUG 57479 / KCTC 22604 / LW1)</name>
    <dbReference type="NCBI Taxonomy" id="1189612"/>
    <lineage>
        <taxon>Bacteria</taxon>
        <taxon>Pseudomonadati</taxon>
        <taxon>Bacteroidota</taxon>
        <taxon>Cytophagia</taxon>
        <taxon>Cytophagales</taxon>
        <taxon>Cyclobacteriaceae</taxon>
    </lineage>
</organism>
<proteinExistence type="predicted"/>
<protein>
    <submittedName>
        <fullName evidence="1">Uncharacterized protein</fullName>
    </submittedName>
</protein>
<evidence type="ECO:0000313" key="2">
    <source>
        <dbReference type="Proteomes" id="UP000006073"/>
    </source>
</evidence>
<dbReference type="eggNOG" id="ENOG5032QWY">
    <property type="taxonomic scope" value="Bacteria"/>
</dbReference>
<dbReference type="AlphaFoldDB" id="S2DPV3"/>
<name>S2DPV3_INDAL</name>
<dbReference type="EMBL" id="ALWO02000014">
    <property type="protein sequence ID" value="EOZ99230.1"/>
    <property type="molecule type" value="Genomic_DNA"/>
</dbReference>
<comment type="caution">
    <text evidence="1">The sequence shown here is derived from an EMBL/GenBank/DDBJ whole genome shotgun (WGS) entry which is preliminary data.</text>
</comment>
<dbReference type="STRING" id="1189612.A33Q_0608"/>
<evidence type="ECO:0000313" key="1">
    <source>
        <dbReference type="EMBL" id="EOZ99230.1"/>
    </source>
</evidence>
<gene>
    <name evidence="1" type="ORF">A33Q_0608</name>
</gene>
<sequence>MNFRIKCLLLKPISALLTFMGIIIFPAFAQAQKPIVSTPVEFMVGHDRLFFQMVVKKKFTQESKLGFLSVTSFSTDYSNELSDLDLVMPVLLTYNVYKSFGLVAGTTINNKVGFAPLAGIEHSFANREWVAVTIASLFLNSSRNVELFGIYEYKPCLSDNFNLYSRLQYLYIHGVSANQHARSFLQLRAGLKKNALNFGLGANLDQYGPEKEFKPNYGVFIGWAFQ</sequence>
<dbReference type="Proteomes" id="UP000006073">
    <property type="component" value="Unassembled WGS sequence"/>
</dbReference>
<reference evidence="1 2" key="1">
    <citation type="journal article" date="2013" name="Genome Announc.">
        <title>Draft Genome Sequence of Indibacter alkaliphilus Strain LW1T, Isolated from Lonar Lake, a Haloalkaline Lake in the Buldana District of Maharashtra, India.</title>
        <authorList>
            <person name="Singh A."/>
            <person name="Kumar Jangir P."/>
            <person name="Sharma R."/>
            <person name="Singh A."/>
            <person name="Kumar Pinnaka A."/>
            <person name="Shivaji S."/>
        </authorList>
    </citation>
    <scope>NUCLEOTIDE SEQUENCE [LARGE SCALE GENOMIC DNA]</scope>
    <source>
        <strain evidence="2">CCUG 57479 / KCTC 22604 / LW1</strain>
    </source>
</reference>